<reference evidence="2 3" key="1">
    <citation type="submission" date="2018-07" db="EMBL/GenBank/DDBJ databases">
        <title>Diversity of Mesorhizobium strains in Brazil.</title>
        <authorList>
            <person name="Helene L.C.F."/>
            <person name="Dall'Agnol R."/>
            <person name="Delamuta J.R.M."/>
            <person name="Hungria M."/>
        </authorList>
    </citation>
    <scope>NUCLEOTIDE SEQUENCE [LARGE SCALE GENOMIC DNA]</scope>
    <source>
        <strain evidence="2 3">CNPSo 3140</strain>
    </source>
</reference>
<evidence type="ECO:0000313" key="2">
    <source>
        <dbReference type="EMBL" id="RAZ72889.1"/>
    </source>
</evidence>
<evidence type="ECO:0000313" key="3">
    <source>
        <dbReference type="Proteomes" id="UP000251956"/>
    </source>
</evidence>
<name>A0A330GU18_9HYPH</name>
<comment type="caution">
    <text evidence="2">The sequence shown here is derived from an EMBL/GenBank/DDBJ whole genome shotgun (WGS) entry which is preliminary data.</text>
</comment>
<dbReference type="AlphaFoldDB" id="A0A330GU18"/>
<keyword evidence="2" id="KW-0238">DNA-binding</keyword>
<gene>
    <name evidence="2" type="ORF">DPM35_26175</name>
</gene>
<accession>A0A330GU18</accession>
<dbReference type="OrthoDB" id="9806994at2"/>
<dbReference type="RefSeq" id="WP_112130096.1">
    <property type="nucleotide sequence ID" value="NZ_QMBQ01000009.1"/>
</dbReference>
<feature type="domain" description="Helix-turn-helix" evidence="1">
    <location>
        <begin position="17"/>
        <end position="63"/>
    </location>
</feature>
<dbReference type="InterPro" id="IPR009061">
    <property type="entry name" value="DNA-bd_dom_put_sf"/>
</dbReference>
<dbReference type="EMBL" id="QMBQ01000009">
    <property type="protein sequence ID" value="RAZ72889.1"/>
    <property type="molecule type" value="Genomic_DNA"/>
</dbReference>
<proteinExistence type="predicted"/>
<dbReference type="GO" id="GO:0003677">
    <property type="term" value="F:DNA binding"/>
    <property type="evidence" value="ECO:0007669"/>
    <property type="project" value="UniProtKB-KW"/>
</dbReference>
<protein>
    <submittedName>
        <fullName evidence="2">DNA-binding protein</fullName>
    </submittedName>
</protein>
<organism evidence="2 3">
    <name type="scientific">Mesorhizobium atlanticum</name>
    <dbReference type="NCBI Taxonomy" id="2233532"/>
    <lineage>
        <taxon>Bacteria</taxon>
        <taxon>Pseudomonadati</taxon>
        <taxon>Pseudomonadota</taxon>
        <taxon>Alphaproteobacteria</taxon>
        <taxon>Hyphomicrobiales</taxon>
        <taxon>Phyllobacteriaceae</taxon>
        <taxon>Mesorhizobium</taxon>
    </lineage>
</organism>
<sequence>MDDENERAARAKKGSPFLNTAQAAFYVGLSQRTLEKMRLKGGGPQFRKHGRFVRYHIDELDAWSKGRPQGSDADDNRGGRS</sequence>
<dbReference type="SUPFAM" id="SSF46955">
    <property type="entry name" value="Putative DNA-binding domain"/>
    <property type="match status" value="1"/>
</dbReference>
<evidence type="ECO:0000259" key="1">
    <source>
        <dbReference type="Pfam" id="PF12728"/>
    </source>
</evidence>
<dbReference type="InterPro" id="IPR041657">
    <property type="entry name" value="HTH_17"/>
</dbReference>
<keyword evidence="3" id="KW-1185">Reference proteome</keyword>
<dbReference type="Proteomes" id="UP000251956">
    <property type="component" value="Unassembled WGS sequence"/>
</dbReference>
<dbReference type="Pfam" id="PF12728">
    <property type="entry name" value="HTH_17"/>
    <property type="match status" value="1"/>
</dbReference>